<evidence type="ECO:0000256" key="10">
    <source>
        <dbReference type="ARBA" id="ARBA00023163"/>
    </source>
</evidence>
<feature type="region of interest" description="Disordered" evidence="13">
    <location>
        <begin position="50"/>
        <end position="171"/>
    </location>
</feature>
<dbReference type="EMBL" id="JBJQND010000012">
    <property type="protein sequence ID" value="KAL3859511.1"/>
    <property type="molecule type" value="Genomic_DNA"/>
</dbReference>
<evidence type="ECO:0000256" key="12">
    <source>
        <dbReference type="PROSITE-ProRule" id="PRU00042"/>
    </source>
</evidence>
<feature type="compositionally biased region" description="Basic and acidic residues" evidence="13">
    <location>
        <begin position="126"/>
        <end position="146"/>
    </location>
</feature>
<gene>
    <name evidence="15" type="ORF">ACJMK2_009728</name>
</gene>
<feature type="compositionally biased region" description="Basic and acidic residues" evidence="13">
    <location>
        <begin position="967"/>
        <end position="983"/>
    </location>
</feature>
<keyword evidence="10" id="KW-0804">Transcription</keyword>
<keyword evidence="5" id="KW-0677">Repeat</keyword>
<dbReference type="GO" id="GO:0003677">
    <property type="term" value="F:DNA binding"/>
    <property type="evidence" value="ECO:0007669"/>
    <property type="project" value="UniProtKB-KW"/>
</dbReference>
<dbReference type="PANTHER" id="PTHR12487:SF7">
    <property type="entry name" value="PROTEIN TEASHIRT-RELATED"/>
    <property type="match status" value="1"/>
</dbReference>
<reference evidence="15 16" key="1">
    <citation type="submission" date="2024-11" db="EMBL/GenBank/DDBJ databases">
        <title>Chromosome-level genome assembly of the freshwater bivalve Anodonta woodiana.</title>
        <authorList>
            <person name="Chen X."/>
        </authorList>
    </citation>
    <scope>NUCLEOTIDE SEQUENCE [LARGE SCALE GENOMIC DNA]</scope>
    <source>
        <strain evidence="15">MN2024</strain>
        <tissue evidence="15">Gills</tissue>
    </source>
</reference>
<feature type="region of interest" description="Disordered" evidence="13">
    <location>
        <begin position="782"/>
        <end position="863"/>
    </location>
</feature>
<feature type="compositionally biased region" description="Basic and acidic residues" evidence="13">
    <location>
        <begin position="432"/>
        <end position="447"/>
    </location>
</feature>
<evidence type="ECO:0000256" key="8">
    <source>
        <dbReference type="ARBA" id="ARBA00023015"/>
    </source>
</evidence>
<evidence type="ECO:0000256" key="1">
    <source>
        <dbReference type="ARBA" id="ARBA00007158"/>
    </source>
</evidence>
<evidence type="ECO:0000313" key="16">
    <source>
        <dbReference type="Proteomes" id="UP001634394"/>
    </source>
</evidence>
<feature type="compositionally biased region" description="Acidic residues" evidence="13">
    <location>
        <begin position="90"/>
        <end position="99"/>
    </location>
</feature>
<feature type="region of interest" description="Disordered" evidence="13">
    <location>
        <begin position="966"/>
        <end position="1025"/>
    </location>
</feature>
<keyword evidence="6 12" id="KW-0863">Zinc-finger</keyword>
<feature type="compositionally biased region" description="Basic and acidic residues" evidence="13">
    <location>
        <begin position="994"/>
        <end position="1005"/>
    </location>
</feature>
<evidence type="ECO:0000256" key="2">
    <source>
        <dbReference type="ARBA" id="ARBA00022473"/>
    </source>
</evidence>
<evidence type="ECO:0000313" key="15">
    <source>
        <dbReference type="EMBL" id="KAL3859511.1"/>
    </source>
</evidence>
<dbReference type="PROSITE" id="PS00028">
    <property type="entry name" value="ZINC_FINGER_C2H2_1"/>
    <property type="match status" value="3"/>
</dbReference>
<dbReference type="Proteomes" id="UP001634394">
    <property type="component" value="Unassembled WGS sequence"/>
</dbReference>
<feature type="compositionally biased region" description="Basic and acidic residues" evidence="13">
    <location>
        <begin position="817"/>
        <end position="828"/>
    </location>
</feature>
<comment type="similarity">
    <text evidence="1">Belongs to the teashirt C2H2-type zinc-finger protein family.</text>
</comment>
<feature type="compositionally biased region" description="Basic and acidic residues" evidence="13">
    <location>
        <begin position="50"/>
        <end position="79"/>
    </location>
</feature>
<feature type="compositionally biased region" description="Polar residues" evidence="13">
    <location>
        <begin position="340"/>
        <end position="349"/>
    </location>
</feature>
<keyword evidence="8" id="KW-0805">Transcription regulation</keyword>
<protein>
    <recommendedName>
        <fullName evidence="14">C2H2-type domain-containing protein</fullName>
    </recommendedName>
</protein>
<dbReference type="PANTHER" id="PTHR12487">
    <property type="entry name" value="TEASHIRT-RELATED"/>
    <property type="match status" value="1"/>
</dbReference>
<evidence type="ECO:0000256" key="3">
    <source>
        <dbReference type="ARBA" id="ARBA00022491"/>
    </source>
</evidence>
<dbReference type="SMART" id="SM00355">
    <property type="entry name" value="ZnF_C2H2"/>
    <property type="match status" value="4"/>
</dbReference>
<keyword evidence="2" id="KW-0217">Developmental protein</keyword>
<feature type="region of interest" description="Disordered" evidence="13">
    <location>
        <begin position="459"/>
        <end position="480"/>
    </location>
</feature>
<feature type="compositionally biased region" description="Polar residues" evidence="13">
    <location>
        <begin position="807"/>
        <end position="816"/>
    </location>
</feature>
<keyword evidence="7" id="KW-0862">Zinc</keyword>
<organism evidence="15 16">
    <name type="scientific">Sinanodonta woodiana</name>
    <name type="common">Chinese pond mussel</name>
    <name type="synonym">Anodonta woodiana</name>
    <dbReference type="NCBI Taxonomy" id="1069815"/>
    <lineage>
        <taxon>Eukaryota</taxon>
        <taxon>Metazoa</taxon>
        <taxon>Spiralia</taxon>
        <taxon>Lophotrochozoa</taxon>
        <taxon>Mollusca</taxon>
        <taxon>Bivalvia</taxon>
        <taxon>Autobranchia</taxon>
        <taxon>Heteroconchia</taxon>
        <taxon>Palaeoheterodonta</taxon>
        <taxon>Unionida</taxon>
        <taxon>Unionoidea</taxon>
        <taxon>Unionidae</taxon>
        <taxon>Unioninae</taxon>
        <taxon>Sinanodonta</taxon>
    </lineage>
</organism>
<proteinExistence type="inferred from homology"/>
<feature type="compositionally biased region" description="Low complexity" evidence="13">
    <location>
        <begin position="350"/>
        <end position="360"/>
    </location>
</feature>
<accession>A0ABD3VEE1</accession>
<feature type="region of interest" description="Disordered" evidence="13">
    <location>
        <begin position="1105"/>
        <end position="1138"/>
    </location>
</feature>
<evidence type="ECO:0000256" key="11">
    <source>
        <dbReference type="ARBA" id="ARBA00023242"/>
    </source>
</evidence>
<keyword evidence="4" id="KW-0479">Metal-binding</keyword>
<feature type="compositionally biased region" description="Polar residues" evidence="13">
    <location>
        <begin position="402"/>
        <end position="431"/>
    </location>
</feature>
<feature type="domain" description="C2H2-type" evidence="14">
    <location>
        <begin position="596"/>
        <end position="625"/>
    </location>
</feature>
<evidence type="ECO:0000256" key="13">
    <source>
        <dbReference type="SAM" id="MobiDB-lite"/>
    </source>
</evidence>
<evidence type="ECO:0000259" key="14">
    <source>
        <dbReference type="PROSITE" id="PS50157"/>
    </source>
</evidence>
<dbReference type="AlphaFoldDB" id="A0ABD3VEE1"/>
<dbReference type="PROSITE" id="PS50157">
    <property type="entry name" value="ZINC_FINGER_C2H2_2"/>
    <property type="match status" value="2"/>
</dbReference>
<dbReference type="InterPro" id="IPR027008">
    <property type="entry name" value="Teashirt_fam"/>
</dbReference>
<sequence>MLQSRSYSTIHCKDSAIHCKVLCEIIDLGLQYKSNKKIMLRDLCSGKIMKAGEEGDGDRKTPEEGSCSENKEDSNKKIPDSSSNIMAVDIDIDATDSDGDTQNKRSSSPGVPKLKENIQNKSGCVSKRDHYEEMEENFMKEEKSDVYDNDTLGKNMKEDLHKEDKREDYRKEVVKKDSEKRIENGRMREKEPAECMKEKYCKDMNYNERPETPPLKRLMRQDFSPLLKPGEPLYSPSPPKKMKEGFTSKLASVIVPSSVVSSRTASHPKQLYSSSSLSSSASLMSSLRTSCIRPISSQKSSHQTLSSHNNMYLARNVTHVPENDQPLDLSKKTKHKLDSKSSSSVQHKNGLSGSASSSLQSLQQKFGGDFHLRGRSAPNHMLLRPDLPAYHTAMLHRAPLSAPSNGALTSHPSGASPSKQSPMVRNTTPSPKSREEVSGKSIKQEEMFDRSLNNKISHMSESEHVQSHSDTEDSDVKSDRYTNHRCSCGKWFNNLYELSLHLQESGHMPSGSRNVNLMDYPKLVRGQDMWLNQESEQTRRILRCIQCGESFKTLPLLTVHMMKTQHYTKIVSSEHARRAHKCSAYCDRESDKECVFKCKVCNNTFTDMEGLANHMVLSGHHKKQMLQNAFDVSFKTKRKRYYSFEDAFDVHGNPTVAALLDYKRRYPTSDRMSPDLSSDTQLENLGGTITCENCGKRIEAKFFVEHVRACLGSRILEDGLELKYRHVEQDESTAVQLTSSVTRSNCHKGSLSTGGSALDSELKQLNCSPTFVKEEVDSVNSEFKKQTRSEEVTRELSKANPKVKSPKPSTANGQLKTSKEIQELDLGRDTIGFSQNGTSSMENSPITKNYRDRKERTPSLEERDNQYFVQSKDDSGKKLDIIDPENLSEGHLGNSALQAMESFIKKSFSSKMDFKKGNIILNPGGSSMGSYTRPYSQGINFGQENSFDYQKYKKLCNSYYTQNSIEDTDKHHEREKNSTDSKLESGGSPGLKLSTKEDTDSRDMDDSSSIKSDNQSETSVDKSRNLEEKYLNLDDSEASAVRNKSALDNLSSFVYGQPMTSEHPLDSLQRLITKPDMSKLNIMRSMKYLPPILQLQASPEMPVPLNLSTKLQTDDSDEDSIERNGEDSFSDHEGSPLNGDAEAVEHRCAACSRRFASKGSYRYHLSRCHLSSVKKYGIKEAFNMSPYIYLPLDHTAKFVKYYEMAQELAKKGSILEKEEI</sequence>
<evidence type="ECO:0000256" key="5">
    <source>
        <dbReference type="ARBA" id="ARBA00022737"/>
    </source>
</evidence>
<keyword evidence="3" id="KW-0678">Repressor</keyword>
<feature type="compositionally biased region" description="Basic and acidic residues" evidence="13">
    <location>
        <begin position="849"/>
        <end position="863"/>
    </location>
</feature>
<feature type="region of interest" description="Disordered" evidence="13">
    <location>
        <begin position="401"/>
        <end position="447"/>
    </location>
</feature>
<keyword evidence="16" id="KW-1185">Reference proteome</keyword>
<feature type="compositionally biased region" description="Basic and acidic residues" evidence="13">
    <location>
        <begin position="155"/>
        <end position="171"/>
    </location>
</feature>
<comment type="caution">
    <text evidence="15">The sequence shown here is derived from an EMBL/GenBank/DDBJ whole genome shotgun (WGS) entry which is preliminary data.</text>
</comment>
<feature type="compositionally biased region" description="Basic and acidic residues" evidence="13">
    <location>
        <begin position="1121"/>
        <end position="1134"/>
    </location>
</feature>
<dbReference type="InterPro" id="IPR013087">
    <property type="entry name" value="Znf_C2H2_type"/>
</dbReference>
<feature type="compositionally biased region" description="Basic and acidic residues" evidence="13">
    <location>
        <begin position="782"/>
        <end position="797"/>
    </location>
</feature>
<feature type="compositionally biased region" description="Polar residues" evidence="13">
    <location>
        <begin position="832"/>
        <end position="847"/>
    </location>
</feature>
<name>A0ABD3VEE1_SINWO</name>
<keyword evidence="9" id="KW-0238">DNA-binding</keyword>
<keyword evidence="11" id="KW-0539">Nucleus</keyword>
<dbReference type="GO" id="GO:0008270">
    <property type="term" value="F:zinc ion binding"/>
    <property type="evidence" value="ECO:0007669"/>
    <property type="project" value="UniProtKB-KW"/>
</dbReference>
<feature type="region of interest" description="Disordered" evidence="13">
    <location>
        <begin position="321"/>
        <end position="360"/>
    </location>
</feature>
<feature type="region of interest" description="Disordered" evidence="13">
    <location>
        <begin position="259"/>
        <end position="279"/>
    </location>
</feature>
<evidence type="ECO:0000256" key="6">
    <source>
        <dbReference type="ARBA" id="ARBA00022771"/>
    </source>
</evidence>
<evidence type="ECO:0000256" key="9">
    <source>
        <dbReference type="ARBA" id="ARBA00023125"/>
    </source>
</evidence>
<evidence type="ECO:0000256" key="4">
    <source>
        <dbReference type="ARBA" id="ARBA00022723"/>
    </source>
</evidence>
<feature type="domain" description="C2H2-type" evidence="14">
    <location>
        <begin position="1146"/>
        <end position="1174"/>
    </location>
</feature>
<evidence type="ECO:0000256" key="7">
    <source>
        <dbReference type="ARBA" id="ARBA00022833"/>
    </source>
</evidence>